<keyword evidence="2" id="KW-0813">Transport</keyword>
<dbReference type="InterPro" id="IPR030678">
    <property type="entry name" value="Peptide/Ni-bd"/>
</dbReference>
<dbReference type="Pfam" id="PF00496">
    <property type="entry name" value="SBP_bac_5"/>
    <property type="match status" value="1"/>
</dbReference>
<feature type="chain" id="PRO_5046837785" evidence="4">
    <location>
        <begin position="20"/>
        <end position="524"/>
    </location>
</feature>
<dbReference type="EMBL" id="CP069127">
    <property type="protein sequence ID" value="QRG66665.1"/>
    <property type="molecule type" value="Genomic_DNA"/>
</dbReference>
<evidence type="ECO:0000256" key="1">
    <source>
        <dbReference type="ARBA" id="ARBA00005695"/>
    </source>
</evidence>
<dbReference type="Gene3D" id="3.90.76.10">
    <property type="entry name" value="Dipeptide-binding Protein, Domain 1"/>
    <property type="match status" value="1"/>
</dbReference>
<evidence type="ECO:0000313" key="7">
    <source>
        <dbReference type="Proteomes" id="UP000596248"/>
    </source>
</evidence>
<gene>
    <name evidence="6" type="ORF">JNE38_24650</name>
</gene>
<evidence type="ECO:0000256" key="3">
    <source>
        <dbReference type="ARBA" id="ARBA00022729"/>
    </source>
</evidence>
<dbReference type="Gene3D" id="3.10.105.10">
    <property type="entry name" value="Dipeptide-binding Protein, Domain 3"/>
    <property type="match status" value="1"/>
</dbReference>
<accession>A0ABX7FLY9</accession>
<keyword evidence="7" id="KW-1185">Reference proteome</keyword>
<evidence type="ECO:0000256" key="2">
    <source>
        <dbReference type="ARBA" id="ARBA00022448"/>
    </source>
</evidence>
<evidence type="ECO:0000256" key="4">
    <source>
        <dbReference type="SAM" id="SignalP"/>
    </source>
</evidence>
<dbReference type="PANTHER" id="PTHR30290:SF9">
    <property type="entry name" value="OLIGOPEPTIDE-BINDING PROTEIN APPA"/>
    <property type="match status" value="1"/>
</dbReference>
<dbReference type="RefSeq" id="WP_203353731.1">
    <property type="nucleotide sequence ID" value="NZ_CP069127.1"/>
</dbReference>
<evidence type="ECO:0000259" key="5">
    <source>
        <dbReference type="Pfam" id="PF00496"/>
    </source>
</evidence>
<name>A0ABX7FLY9_BRECH</name>
<organism evidence="6 7">
    <name type="scientific">Brevibacillus choshinensis</name>
    <dbReference type="NCBI Taxonomy" id="54911"/>
    <lineage>
        <taxon>Bacteria</taxon>
        <taxon>Bacillati</taxon>
        <taxon>Bacillota</taxon>
        <taxon>Bacilli</taxon>
        <taxon>Bacillales</taxon>
        <taxon>Paenibacillaceae</taxon>
        <taxon>Brevibacillus</taxon>
    </lineage>
</organism>
<keyword evidence="3 4" id="KW-0732">Signal</keyword>
<protein>
    <submittedName>
        <fullName evidence="6">Glutathione ABC transporter substrate-binding protein</fullName>
    </submittedName>
</protein>
<feature type="signal peptide" evidence="4">
    <location>
        <begin position="1"/>
        <end position="19"/>
    </location>
</feature>
<evidence type="ECO:0000313" key="6">
    <source>
        <dbReference type="EMBL" id="QRG66665.1"/>
    </source>
</evidence>
<dbReference type="Proteomes" id="UP000596248">
    <property type="component" value="Chromosome"/>
</dbReference>
<reference evidence="6 7" key="1">
    <citation type="submission" date="2021-01" db="EMBL/GenBank/DDBJ databases">
        <title>Identification of strong promoters based on the transcriptome of Brevibacillus choshinensis.</title>
        <authorList>
            <person name="Yao D."/>
            <person name="Zhang K."/>
            <person name="Wu J."/>
        </authorList>
    </citation>
    <scope>NUCLEOTIDE SEQUENCE [LARGE SCALE GENOMIC DNA]</scope>
    <source>
        <strain evidence="6 7">HPD31-SP3</strain>
    </source>
</reference>
<dbReference type="CDD" id="cd08499">
    <property type="entry name" value="PBP2_Ylib_like"/>
    <property type="match status" value="1"/>
</dbReference>
<feature type="domain" description="Solute-binding protein family 5" evidence="5">
    <location>
        <begin position="92"/>
        <end position="443"/>
    </location>
</feature>
<dbReference type="Gene3D" id="3.40.190.10">
    <property type="entry name" value="Periplasmic binding protein-like II"/>
    <property type="match status" value="1"/>
</dbReference>
<dbReference type="PANTHER" id="PTHR30290">
    <property type="entry name" value="PERIPLASMIC BINDING COMPONENT OF ABC TRANSPORTER"/>
    <property type="match status" value="1"/>
</dbReference>
<sequence>MKKKTFLSTLFALSIVVAASLSGCSTGQEANISNTNKQTTTATPNEQGTLVIARQADAKKLDPHFLTDFESQNVIFQKVYETLVQQDKDMNIQPLLATEWKQLNDTTWEFKLQQGIHFHDGTPFNAQAVQRTFQRVLDPQVGAPQASDFEMIKEVKVIDEYTFQFILKYPFSPLFSILASNEASILSPKAIEQYGKDLAKHPVGTGPFVFQSWTPGQEVVLLRNDNYWGKKAKVGKVVFKVVPEDATRIAMVETGEAHIAEPLQVTELERVKSSPSMNLYRSDLLEVAYIGFNLKKKPLDDVRVRQAISYAIDKESLIKGVYNDVGKLVHTPMSSKVLGFTPDIKGYPYDLNKAKTLLDEAGYANGFKTTILTIDLKDRINVAEVIQSQLKGIGIDVEIVTMESGAYFDAVMAGKQDMFLGGWGNVTGDGDYNQFNLFHSSSQGFSNRWFYSNPEVDKLIEQGRRETDIEKRKQIYAMAQEIEIKDAVLIPYRNPEILAAVSKNVKGFWINPVSMHMLHDVSIE</sequence>
<proteinExistence type="inferred from homology"/>
<dbReference type="InterPro" id="IPR039424">
    <property type="entry name" value="SBP_5"/>
</dbReference>
<dbReference type="PROSITE" id="PS51257">
    <property type="entry name" value="PROKAR_LIPOPROTEIN"/>
    <property type="match status" value="1"/>
</dbReference>
<dbReference type="PIRSF" id="PIRSF002741">
    <property type="entry name" value="MppA"/>
    <property type="match status" value="1"/>
</dbReference>
<comment type="similarity">
    <text evidence="1">Belongs to the bacterial solute-binding protein 5 family.</text>
</comment>
<dbReference type="InterPro" id="IPR000914">
    <property type="entry name" value="SBP_5_dom"/>
</dbReference>
<dbReference type="SUPFAM" id="SSF53850">
    <property type="entry name" value="Periplasmic binding protein-like II"/>
    <property type="match status" value="1"/>
</dbReference>